<protein>
    <submittedName>
        <fullName evidence="5">AraC family transcriptional regulator</fullName>
    </submittedName>
</protein>
<dbReference type="EMBL" id="VWMK01000007">
    <property type="protein sequence ID" value="KAA3766366.1"/>
    <property type="molecule type" value="Genomic_DNA"/>
</dbReference>
<keyword evidence="1" id="KW-0805">Transcription regulation</keyword>
<evidence type="ECO:0000259" key="4">
    <source>
        <dbReference type="PROSITE" id="PS01124"/>
    </source>
</evidence>
<dbReference type="Gene3D" id="1.10.10.60">
    <property type="entry name" value="Homeodomain-like"/>
    <property type="match status" value="1"/>
</dbReference>
<proteinExistence type="predicted"/>
<evidence type="ECO:0000256" key="1">
    <source>
        <dbReference type="ARBA" id="ARBA00023015"/>
    </source>
</evidence>
<dbReference type="InterPro" id="IPR009057">
    <property type="entry name" value="Homeodomain-like_sf"/>
</dbReference>
<organism evidence="5 6">
    <name type="scientific">Bacteroides salyersiae</name>
    <dbReference type="NCBI Taxonomy" id="291644"/>
    <lineage>
        <taxon>Bacteria</taxon>
        <taxon>Pseudomonadati</taxon>
        <taxon>Bacteroidota</taxon>
        <taxon>Bacteroidia</taxon>
        <taxon>Bacteroidales</taxon>
        <taxon>Bacteroidaceae</taxon>
        <taxon>Bacteroides</taxon>
    </lineage>
</organism>
<reference evidence="5 6" key="1">
    <citation type="journal article" date="2019" name="Nat. Med.">
        <title>A library of human gut bacterial isolates paired with longitudinal multiomics data enables mechanistic microbiome research.</title>
        <authorList>
            <person name="Poyet M."/>
            <person name="Groussin M."/>
            <person name="Gibbons S.M."/>
            <person name="Avila-Pacheco J."/>
            <person name="Jiang X."/>
            <person name="Kearney S.M."/>
            <person name="Perrotta A.R."/>
            <person name="Berdy B."/>
            <person name="Zhao S."/>
            <person name="Lieberman T.D."/>
            <person name="Swanson P.K."/>
            <person name="Smith M."/>
            <person name="Roesemann S."/>
            <person name="Alexander J.E."/>
            <person name="Rich S.A."/>
            <person name="Livny J."/>
            <person name="Vlamakis H."/>
            <person name="Clish C."/>
            <person name="Bullock K."/>
            <person name="Deik A."/>
            <person name="Scott J."/>
            <person name="Pierce K.A."/>
            <person name="Xavier R.J."/>
            <person name="Alm E.J."/>
        </authorList>
    </citation>
    <scope>NUCLEOTIDE SEQUENCE [LARGE SCALE GENOMIC DNA]</scope>
    <source>
        <strain evidence="5 6">BIOML-A10</strain>
    </source>
</reference>
<dbReference type="SUPFAM" id="SSF46689">
    <property type="entry name" value="Homeodomain-like"/>
    <property type="match status" value="1"/>
</dbReference>
<dbReference type="PANTHER" id="PTHR43280:SF32">
    <property type="entry name" value="TRANSCRIPTIONAL REGULATORY PROTEIN"/>
    <property type="match status" value="1"/>
</dbReference>
<dbReference type="RefSeq" id="WP_005933225.1">
    <property type="nucleotide sequence ID" value="NZ_CABKSE010000003.1"/>
</dbReference>
<keyword evidence="2" id="KW-0238">DNA-binding</keyword>
<comment type="caution">
    <text evidence="5">The sequence shown here is derived from an EMBL/GenBank/DDBJ whole genome shotgun (WGS) entry which is preliminary data.</text>
</comment>
<name>A0A7J4XJY7_9BACE</name>
<dbReference type="SMART" id="SM00342">
    <property type="entry name" value="HTH_ARAC"/>
    <property type="match status" value="1"/>
</dbReference>
<dbReference type="InterPro" id="IPR018060">
    <property type="entry name" value="HTH_AraC"/>
</dbReference>
<dbReference type="AlphaFoldDB" id="A0A7J4XJY7"/>
<dbReference type="Proteomes" id="UP000422221">
    <property type="component" value="Unassembled WGS sequence"/>
</dbReference>
<sequence length="282" mass="32930">MEYKNPLILSRERPFVAGTSNLAVFHRRLYKLDCMIIIFCHSGWGQVLIDLERHEIIRNTQMILLPGTVISLAGQSNDFRVSYFAAHSDMFREACLRLEPSFFHFLKEKPCFTLPDEFTANINRLLEATISLYADKDHNFRYQIARNHLQSFLLDVYDKVHRFFTRDDMEGHNRQDELFKKFIALIHENCLTEREVSFYADRLCISTKYLTGICRSITNGASAKQIIDQHVILEIKVLLQSTELSMQEIADRLGFPDQSYLGRYFKRYEGMSPGDYRKTAGT</sequence>
<dbReference type="GO" id="GO:0043565">
    <property type="term" value="F:sequence-specific DNA binding"/>
    <property type="evidence" value="ECO:0007669"/>
    <property type="project" value="InterPro"/>
</dbReference>
<gene>
    <name evidence="5" type="ORF">F3F73_09410</name>
</gene>
<evidence type="ECO:0000313" key="6">
    <source>
        <dbReference type="Proteomes" id="UP000422221"/>
    </source>
</evidence>
<evidence type="ECO:0000256" key="2">
    <source>
        <dbReference type="ARBA" id="ARBA00023125"/>
    </source>
</evidence>
<dbReference type="GO" id="GO:0003700">
    <property type="term" value="F:DNA-binding transcription factor activity"/>
    <property type="evidence" value="ECO:0007669"/>
    <property type="project" value="InterPro"/>
</dbReference>
<dbReference type="PANTHER" id="PTHR43280">
    <property type="entry name" value="ARAC-FAMILY TRANSCRIPTIONAL REGULATOR"/>
    <property type="match status" value="1"/>
</dbReference>
<dbReference type="PROSITE" id="PS01124">
    <property type="entry name" value="HTH_ARAC_FAMILY_2"/>
    <property type="match status" value="1"/>
</dbReference>
<evidence type="ECO:0000256" key="3">
    <source>
        <dbReference type="ARBA" id="ARBA00023163"/>
    </source>
</evidence>
<keyword evidence="3" id="KW-0804">Transcription</keyword>
<accession>A0A7J4XJY7</accession>
<evidence type="ECO:0000313" key="5">
    <source>
        <dbReference type="EMBL" id="KAA3766366.1"/>
    </source>
</evidence>
<dbReference type="Pfam" id="PF12833">
    <property type="entry name" value="HTH_18"/>
    <property type="match status" value="1"/>
</dbReference>
<feature type="domain" description="HTH araC/xylS-type" evidence="4">
    <location>
        <begin position="180"/>
        <end position="279"/>
    </location>
</feature>